<dbReference type="InterPro" id="IPR003593">
    <property type="entry name" value="AAA+_ATPase"/>
</dbReference>
<keyword evidence="3" id="KW-0067">ATP-binding</keyword>
<dbReference type="PANTHER" id="PTHR42855:SF2">
    <property type="entry name" value="DRUG RESISTANCE ABC TRANSPORTER,ATP-BINDING PROTEIN"/>
    <property type="match status" value="1"/>
</dbReference>
<gene>
    <name evidence="8" type="ORF">DFQ07_2224</name>
</gene>
<reference evidence="8 9" key="1">
    <citation type="submission" date="2019-03" db="EMBL/GenBank/DDBJ databases">
        <title>Genomic Encyclopedia of Type Strains, Phase III (KMG-III): the genomes of soil and plant-associated and newly described type strains.</title>
        <authorList>
            <person name="Whitman W."/>
        </authorList>
    </citation>
    <scope>NUCLEOTIDE SEQUENCE [LARGE SCALE GENOMIC DNA]</scope>
    <source>
        <strain evidence="8 9">CECT 8283</strain>
    </source>
</reference>
<sequence>MLSVSNLSVQFGKRILFDEVNTKFTQGNCYGIIGANGAGKSTFLKILSGKQDPTSGSVHLEPGKRMSVLTQDHYAFDEYTVLEAVLMGNKELHEIKSEIDALYADYTDENAEKIGELQVRFEEMDGWNADASAASLLSNLGIKEEDHYTLLADLDPKKKVRVLLAQALFGNPDVLIMDEPTNDLDFETIAWLENFLANYDNTVIVVSHDRHFLDAVCTHISDIDFGKINHFSGNYTFWYESSQLAAKQRAQQNKKAEDKKKELEEFIRRFSANVAKSKQATSRKKMIEKLNVDEIKPSSRRYPAIIFERDREAGDQILNIEGLSKTDAEGELLFSNVDINLNRGDKVAIISKNAKATTAFYQVISGNEEADSGKYSWGVTTTQSYLPADNSSFFQNGELNLVDWLRQYAQTEEEREEVFLRGFLGKMIFSGEEALKKSNVLSGGEKVRCMLSRMMMTRANILMLDEPTNHLDLESIQALNNSLINFKGTVLFTTHDHEFAQTVANRIIEITPKGVIDKYSTFDDYLDDPKVKELREKMYS</sequence>
<dbReference type="InterPro" id="IPR032781">
    <property type="entry name" value="ABC_tran_Xtn"/>
</dbReference>
<comment type="similarity">
    <text evidence="4">Belongs to the ABC transporter superfamily. ABCF family. YbiT subfamily.</text>
</comment>
<dbReference type="FunFam" id="3.40.50.300:FF:000011">
    <property type="entry name" value="Putative ABC transporter ATP-binding component"/>
    <property type="match status" value="1"/>
</dbReference>
<keyword evidence="1" id="KW-0677">Repeat</keyword>
<keyword evidence="9" id="KW-1185">Reference proteome</keyword>
<comment type="caution">
    <text evidence="8">The sequence shown here is derived from an EMBL/GenBank/DDBJ whole genome shotgun (WGS) entry which is preliminary data.</text>
</comment>
<keyword evidence="6" id="KW-0175">Coiled coil</keyword>
<accession>A0A4R6TCN9</accession>
<dbReference type="Gene3D" id="3.40.50.300">
    <property type="entry name" value="P-loop containing nucleotide triphosphate hydrolases"/>
    <property type="match status" value="2"/>
</dbReference>
<dbReference type="InterPro" id="IPR003439">
    <property type="entry name" value="ABC_transporter-like_ATP-bd"/>
</dbReference>
<evidence type="ECO:0000256" key="6">
    <source>
        <dbReference type="SAM" id="Coils"/>
    </source>
</evidence>
<dbReference type="CDD" id="cd03221">
    <property type="entry name" value="ABCF_EF-3"/>
    <property type="match status" value="2"/>
</dbReference>
<dbReference type="Pfam" id="PF12848">
    <property type="entry name" value="ABC_tran_Xtn"/>
    <property type="match status" value="1"/>
</dbReference>
<evidence type="ECO:0000256" key="3">
    <source>
        <dbReference type="ARBA" id="ARBA00022840"/>
    </source>
</evidence>
<feature type="coiled-coil region" evidence="6">
    <location>
        <begin position="246"/>
        <end position="273"/>
    </location>
</feature>
<name>A0A4R6TCN9_9FLAO</name>
<dbReference type="FunFam" id="3.40.50.300:FF:000070">
    <property type="entry name" value="Putative ABC transporter ATP-binding component"/>
    <property type="match status" value="1"/>
</dbReference>
<dbReference type="RefSeq" id="WP_133536695.1">
    <property type="nucleotide sequence ID" value="NZ_SNYH01000004.1"/>
</dbReference>
<dbReference type="SMART" id="SM00382">
    <property type="entry name" value="AAA"/>
    <property type="match status" value="2"/>
</dbReference>
<evidence type="ECO:0000256" key="2">
    <source>
        <dbReference type="ARBA" id="ARBA00022741"/>
    </source>
</evidence>
<evidence type="ECO:0000256" key="4">
    <source>
        <dbReference type="ARBA" id="ARBA00061551"/>
    </source>
</evidence>
<organism evidence="8 9">
    <name type="scientific">Tenacibaculum caenipelagi</name>
    <dbReference type="NCBI Taxonomy" id="1325435"/>
    <lineage>
        <taxon>Bacteria</taxon>
        <taxon>Pseudomonadati</taxon>
        <taxon>Bacteroidota</taxon>
        <taxon>Flavobacteriia</taxon>
        <taxon>Flavobacteriales</taxon>
        <taxon>Flavobacteriaceae</taxon>
        <taxon>Tenacibaculum</taxon>
    </lineage>
</organism>
<dbReference type="InterPro" id="IPR051309">
    <property type="entry name" value="ABCF_ATPase"/>
</dbReference>
<feature type="domain" description="ABC transporter" evidence="7">
    <location>
        <begin position="318"/>
        <end position="538"/>
    </location>
</feature>
<dbReference type="GO" id="GO:0016887">
    <property type="term" value="F:ATP hydrolysis activity"/>
    <property type="evidence" value="ECO:0007669"/>
    <property type="project" value="InterPro"/>
</dbReference>
<evidence type="ECO:0000313" key="9">
    <source>
        <dbReference type="Proteomes" id="UP000295390"/>
    </source>
</evidence>
<evidence type="ECO:0000313" key="8">
    <source>
        <dbReference type="EMBL" id="TDQ25793.1"/>
    </source>
</evidence>
<dbReference type="GO" id="GO:0005524">
    <property type="term" value="F:ATP binding"/>
    <property type="evidence" value="ECO:0007669"/>
    <property type="project" value="UniProtKB-KW"/>
</dbReference>
<dbReference type="OrthoDB" id="1521973at2"/>
<protein>
    <recommendedName>
        <fullName evidence="5">Probable ATP-binding protein YbiT</fullName>
    </recommendedName>
</protein>
<dbReference type="AlphaFoldDB" id="A0A4R6TCN9"/>
<dbReference type="Pfam" id="PF00005">
    <property type="entry name" value="ABC_tran"/>
    <property type="match status" value="2"/>
</dbReference>
<evidence type="ECO:0000256" key="5">
    <source>
        <dbReference type="ARBA" id="ARBA00074044"/>
    </source>
</evidence>
<dbReference type="EMBL" id="SNYH01000004">
    <property type="protein sequence ID" value="TDQ25793.1"/>
    <property type="molecule type" value="Genomic_DNA"/>
</dbReference>
<dbReference type="InterPro" id="IPR027417">
    <property type="entry name" value="P-loop_NTPase"/>
</dbReference>
<proteinExistence type="inferred from homology"/>
<dbReference type="SUPFAM" id="SSF52540">
    <property type="entry name" value="P-loop containing nucleoside triphosphate hydrolases"/>
    <property type="match status" value="2"/>
</dbReference>
<evidence type="ECO:0000259" key="7">
    <source>
        <dbReference type="PROSITE" id="PS50893"/>
    </source>
</evidence>
<keyword evidence="2" id="KW-0547">Nucleotide-binding</keyword>
<evidence type="ECO:0000256" key="1">
    <source>
        <dbReference type="ARBA" id="ARBA00022737"/>
    </source>
</evidence>
<dbReference type="Proteomes" id="UP000295390">
    <property type="component" value="Unassembled WGS sequence"/>
</dbReference>
<feature type="domain" description="ABC transporter" evidence="7">
    <location>
        <begin position="2"/>
        <end position="250"/>
    </location>
</feature>
<dbReference type="PROSITE" id="PS50893">
    <property type="entry name" value="ABC_TRANSPORTER_2"/>
    <property type="match status" value="2"/>
</dbReference>
<dbReference type="PANTHER" id="PTHR42855">
    <property type="entry name" value="ABC TRANSPORTER ATP-BINDING SUBUNIT"/>
    <property type="match status" value="1"/>
</dbReference>